<dbReference type="GO" id="GO:0004095">
    <property type="term" value="F:carnitine O-palmitoyltransferase activity"/>
    <property type="evidence" value="ECO:0007669"/>
    <property type="project" value="UniProtKB-EC"/>
</dbReference>
<evidence type="ECO:0000256" key="7">
    <source>
        <dbReference type="ARBA" id="ARBA00022692"/>
    </source>
</evidence>
<dbReference type="SUPFAM" id="SSF52777">
    <property type="entry name" value="CoA-dependent acyltransferases"/>
    <property type="match status" value="2"/>
</dbReference>
<evidence type="ECO:0000256" key="16">
    <source>
        <dbReference type="RuleBase" id="RU003801"/>
    </source>
</evidence>
<evidence type="ECO:0000256" key="9">
    <source>
        <dbReference type="ARBA" id="ARBA00022989"/>
    </source>
</evidence>
<proteinExistence type="inferred from homology"/>
<dbReference type="FunFam" id="3.30.559.70:FF:000001">
    <property type="entry name" value="Carnitine O-palmitoyltransferase 1, liver isoform"/>
    <property type="match status" value="1"/>
</dbReference>
<dbReference type="PANTHER" id="PTHR22589:SF114">
    <property type="entry name" value="CARNITINE O-PALMITOYLTRANSFERASE"/>
    <property type="match status" value="1"/>
</dbReference>
<evidence type="ECO:0000256" key="13">
    <source>
        <dbReference type="ARBA" id="ARBA00023315"/>
    </source>
</evidence>
<evidence type="ECO:0000256" key="14">
    <source>
        <dbReference type="ARBA" id="ARBA00048480"/>
    </source>
</evidence>
<comment type="similarity">
    <text evidence="3 16">Belongs to the carnitine/choline acetyltransferase family.</text>
</comment>
<feature type="domain" description="Choline/carnitine acyltransferase" evidence="18">
    <location>
        <begin position="174"/>
        <end position="746"/>
    </location>
</feature>
<keyword evidence="8" id="KW-0276">Fatty acid metabolism</keyword>
<name>A0A4W6G5J0_LATCA</name>
<reference evidence="21" key="1">
    <citation type="submission" date="2015-09" db="EMBL/GenBank/DDBJ databases">
        <authorList>
            <person name="Sai Rama Sridatta P."/>
        </authorList>
    </citation>
    <scope>NUCLEOTIDE SEQUENCE [LARGE SCALE GENOMIC DNA]</scope>
</reference>
<evidence type="ECO:0000313" key="21">
    <source>
        <dbReference type="Proteomes" id="UP000314980"/>
    </source>
</evidence>
<evidence type="ECO:0000256" key="15">
    <source>
        <dbReference type="PIRSR" id="PIRSR600542-1"/>
    </source>
</evidence>
<feature type="domain" description="Carnitine O-palmitoyltransferase N-terminal" evidence="19">
    <location>
        <begin position="1"/>
        <end position="47"/>
    </location>
</feature>
<dbReference type="InterPro" id="IPR023213">
    <property type="entry name" value="CAT-like_dom_sf"/>
</dbReference>
<keyword evidence="12 17" id="KW-0472">Membrane</keyword>
<evidence type="ECO:0000256" key="11">
    <source>
        <dbReference type="ARBA" id="ARBA00023128"/>
    </source>
</evidence>
<dbReference type="InterPro" id="IPR032476">
    <property type="entry name" value="CPT_N"/>
</dbReference>
<keyword evidence="6 16" id="KW-0808">Transferase</keyword>
<evidence type="ECO:0000256" key="10">
    <source>
        <dbReference type="ARBA" id="ARBA00023098"/>
    </source>
</evidence>
<evidence type="ECO:0000256" key="4">
    <source>
        <dbReference type="ARBA" id="ARBA00013243"/>
    </source>
</evidence>
<dbReference type="GO" id="GO:0006635">
    <property type="term" value="P:fatty acid beta-oxidation"/>
    <property type="evidence" value="ECO:0007669"/>
    <property type="project" value="UniProtKB-UniPathway"/>
</dbReference>
<dbReference type="Gene3D" id="6.10.250.1760">
    <property type="match status" value="1"/>
</dbReference>
<keyword evidence="9 17" id="KW-1133">Transmembrane helix</keyword>
<dbReference type="FunFam" id="3.30.559.10:FF:000002">
    <property type="entry name" value="carnitine O-palmitoyltransferase 1, liver isoform"/>
    <property type="match status" value="1"/>
</dbReference>
<dbReference type="InterPro" id="IPR000542">
    <property type="entry name" value="Carn_acyl_trans"/>
</dbReference>
<feature type="active site" description="Proton acceptor" evidence="15">
    <location>
        <position position="470"/>
    </location>
</feature>
<evidence type="ECO:0000256" key="12">
    <source>
        <dbReference type="ARBA" id="ARBA00023136"/>
    </source>
</evidence>
<evidence type="ECO:0000256" key="1">
    <source>
        <dbReference type="ARBA" id="ARBA00004374"/>
    </source>
</evidence>
<evidence type="ECO:0000259" key="18">
    <source>
        <dbReference type="Pfam" id="PF00755"/>
    </source>
</evidence>
<dbReference type="Ensembl" id="ENSLCAT00010060311.1">
    <property type="protein sequence ID" value="ENSLCAP00010058709.1"/>
    <property type="gene ID" value="ENSLCAG00010027344.1"/>
</dbReference>
<dbReference type="GO" id="GO:0005741">
    <property type="term" value="C:mitochondrial outer membrane"/>
    <property type="evidence" value="ECO:0007669"/>
    <property type="project" value="UniProtKB-SubCell"/>
</dbReference>
<dbReference type="Gene3D" id="3.30.559.10">
    <property type="entry name" value="Chloramphenicol acetyltransferase-like domain"/>
    <property type="match status" value="1"/>
</dbReference>
<dbReference type="GO" id="GO:0015909">
    <property type="term" value="P:long-chain fatty acid transport"/>
    <property type="evidence" value="ECO:0007669"/>
    <property type="project" value="UniProtKB-ARBA"/>
</dbReference>
<keyword evidence="7 17" id="KW-0812">Transmembrane</keyword>
<reference evidence="20" key="3">
    <citation type="submission" date="2025-09" db="UniProtKB">
        <authorList>
            <consortium name="Ensembl"/>
        </authorList>
    </citation>
    <scope>IDENTIFICATION</scope>
</reference>
<feature type="transmembrane region" description="Helical" evidence="17">
    <location>
        <begin position="103"/>
        <end position="126"/>
    </location>
</feature>
<evidence type="ECO:0000256" key="17">
    <source>
        <dbReference type="SAM" id="Phobius"/>
    </source>
</evidence>
<feature type="transmembrane region" description="Helical" evidence="17">
    <location>
        <begin position="50"/>
        <end position="74"/>
    </location>
</feature>
<evidence type="ECO:0000256" key="8">
    <source>
        <dbReference type="ARBA" id="ARBA00022832"/>
    </source>
</evidence>
<keyword evidence="13 16" id="KW-0012">Acyltransferase</keyword>
<reference evidence="20" key="2">
    <citation type="submission" date="2025-08" db="UniProtKB">
        <authorList>
            <consortium name="Ensembl"/>
        </authorList>
    </citation>
    <scope>IDENTIFICATION</scope>
</reference>
<dbReference type="GO" id="GO:0009437">
    <property type="term" value="P:carnitine metabolic process"/>
    <property type="evidence" value="ECO:0007669"/>
    <property type="project" value="TreeGrafter"/>
</dbReference>
<evidence type="ECO:0000256" key="2">
    <source>
        <dbReference type="ARBA" id="ARBA00005005"/>
    </source>
</evidence>
<comment type="pathway">
    <text evidence="2">Lipid metabolism; fatty acid beta-oxidation.</text>
</comment>
<evidence type="ECO:0000256" key="6">
    <source>
        <dbReference type="ARBA" id="ARBA00022679"/>
    </source>
</evidence>
<dbReference type="PROSITE" id="PS00439">
    <property type="entry name" value="ACYLTRANSF_C_1"/>
    <property type="match status" value="1"/>
</dbReference>
<dbReference type="PROSITE" id="PS00440">
    <property type="entry name" value="ACYLTRANSF_C_2"/>
    <property type="match status" value="1"/>
</dbReference>
<dbReference type="PANTHER" id="PTHR22589">
    <property type="entry name" value="CARNITINE O-ACYLTRANSFERASE"/>
    <property type="match status" value="1"/>
</dbReference>
<keyword evidence="10" id="KW-0443">Lipid metabolism</keyword>
<comment type="catalytic activity">
    <reaction evidence="14">
        <text>(R)-carnitine + hexadecanoyl-CoA = O-hexadecanoyl-(R)-carnitine + CoA</text>
        <dbReference type="Rhea" id="RHEA:12661"/>
        <dbReference type="ChEBI" id="CHEBI:16347"/>
        <dbReference type="ChEBI" id="CHEBI:17490"/>
        <dbReference type="ChEBI" id="CHEBI:57287"/>
        <dbReference type="ChEBI" id="CHEBI:57379"/>
        <dbReference type="EC" id="2.3.1.21"/>
    </reaction>
    <physiologicalReaction direction="left-to-right" evidence="14">
        <dbReference type="Rhea" id="RHEA:12662"/>
    </physiologicalReaction>
</comment>
<evidence type="ECO:0000313" key="20">
    <source>
        <dbReference type="Ensembl" id="ENSLCAP00010058709.1"/>
    </source>
</evidence>
<evidence type="ECO:0000256" key="5">
    <source>
        <dbReference type="ARBA" id="ARBA00022448"/>
    </source>
</evidence>
<dbReference type="InterPro" id="IPR039551">
    <property type="entry name" value="Cho/carn_acyl_trans"/>
</dbReference>
<organism evidence="20 21">
    <name type="scientific">Lates calcarifer</name>
    <name type="common">Barramundi</name>
    <name type="synonym">Holocentrus calcarifer</name>
    <dbReference type="NCBI Taxonomy" id="8187"/>
    <lineage>
        <taxon>Eukaryota</taxon>
        <taxon>Metazoa</taxon>
        <taxon>Chordata</taxon>
        <taxon>Craniata</taxon>
        <taxon>Vertebrata</taxon>
        <taxon>Euteleostomi</taxon>
        <taxon>Actinopterygii</taxon>
        <taxon>Neopterygii</taxon>
        <taxon>Teleostei</taxon>
        <taxon>Neoteleostei</taxon>
        <taxon>Acanthomorphata</taxon>
        <taxon>Carangaria</taxon>
        <taxon>Carangaria incertae sedis</taxon>
        <taxon>Centropomidae</taxon>
        <taxon>Lates</taxon>
    </lineage>
</organism>
<sequence>MAEAHQAVAFQFTVTPEGIDLQMSHQALTEIYLSGMRSWKKRIIRLKNSVITGVYPASPSSWLFVVIAILATMYTRSDPSMGLIAKIQEHLPVSQSMSTQCQAVVSAVLFSTMLWLLLIFTMRLCLKQLLSYHRWMFEQHGKMSNTTKVWVALVRIFSGRKPLLYSYQGSLPNLPVPAIKDTVKRYLESVRPLMDDTKYERMTKLAEEFESSLGNRLQWYLKLKALWASNYVSDWWEEYIYLRGRSPIMVNSNYYGMDFLYVTPTPIQAARAGNSIHAFFLYRRKLNKEEIKPVSLATSHPHNKIFYMLSAFYLSFISEDTVQHWQDSDYIVVYHRGRYFRLRVYQAGRLLSPREIEFQIQRILDDPSPPCKGEAKLGALTAGDRIPWAKARMKYFSSGVNKRSLDCIEKAAFFVALDDDEQGMMGDDPAASLDRYAKSLLHGKCYDRWFDKSFSVVYYKNGKNGINAEHSWADAPVLSHLWEFTLAFDSFQLGYNAEGHCKGDVDSSLPRPQKLSWEIPPECEEQISQSLAVAQALADDVDFHVFPFQDFGKGKIKKCRVSPDAFIQMALQLAYYRDQKRFCLTYEASMTRLFREGRTETVRSCTNESRAFVQAFDDVCSRLFRTALEKHQLLYRLAMTGAGIDRHLFCLYVVSKYLGVESPFLKEVLSEPWRLSTSQTPVQLSEMFDPVNHPEYVSPGGGFGPVADDGYGVSYCVVGDCMINFHISCKRSCPVTDTHKFGAQIRKALHDLLQLLSPTQKEPSKVEESRPEVKKDL</sequence>
<accession>A0A4W6G5J0</accession>
<dbReference type="AlphaFoldDB" id="A0A4W6G5J0"/>
<keyword evidence="5" id="KW-0813">Transport</keyword>
<dbReference type="GeneTree" id="ENSGT01150000286917"/>
<dbReference type="InterPro" id="IPR042231">
    <property type="entry name" value="Cho/carn_acyl_trans_2"/>
</dbReference>
<evidence type="ECO:0000259" key="19">
    <source>
        <dbReference type="Pfam" id="PF16484"/>
    </source>
</evidence>
<evidence type="ECO:0000256" key="3">
    <source>
        <dbReference type="ARBA" id="ARBA00005232"/>
    </source>
</evidence>
<comment type="subcellular location">
    <subcellularLocation>
        <location evidence="1">Mitochondrion outer membrane</location>
        <topology evidence="1">Multi-pass membrane protein</topology>
    </subcellularLocation>
</comment>
<dbReference type="UniPathway" id="UPA00659"/>
<protein>
    <recommendedName>
        <fullName evidence="4">carnitine O-palmitoyltransferase</fullName>
        <ecNumber evidence="4">2.3.1.21</ecNumber>
    </recommendedName>
</protein>
<gene>
    <name evidence="20" type="primary">LOC108884428</name>
</gene>
<keyword evidence="21" id="KW-1185">Reference proteome</keyword>
<dbReference type="Proteomes" id="UP000314980">
    <property type="component" value="Unassembled WGS sequence"/>
</dbReference>
<dbReference type="Pfam" id="PF16484">
    <property type="entry name" value="CPT_N"/>
    <property type="match status" value="1"/>
</dbReference>
<dbReference type="Gene3D" id="3.30.559.70">
    <property type="entry name" value="Choline/Carnitine o-acyltransferase, domain 2"/>
    <property type="match status" value="1"/>
</dbReference>
<keyword evidence="11" id="KW-0496">Mitochondrion</keyword>
<dbReference type="EC" id="2.3.1.21" evidence="4"/>
<dbReference type="Pfam" id="PF00755">
    <property type="entry name" value="Carn_acyltransf"/>
    <property type="match status" value="1"/>
</dbReference>